<name>A0A0A2VDE1_BEABA</name>
<evidence type="ECO:0000256" key="3">
    <source>
        <dbReference type="ARBA" id="ARBA00022895"/>
    </source>
</evidence>
<evidence type="ECO:0000259" key="5">
    <source>
        <dbReference type="SMART" id="SM00976"/>
    </source>
</evidence>
<dbReference type="GO" id="GO:0032210">
    <property type="term" value="P:regulation of telomere maintenance via telomerase"/>
    <property type="evidence" value="ECO:0007669"/>
    <property type="project" value="TreeGrafter"/>
</dbReference>
<dbReference type="InterPro" id="IPR011564">
    <property type="entry name" value="Telomer_end-bd_POT1/Cdc13"/>
</dbReference>
<keyword evidence="2" id="KW-0158">Chromosome</keyword>
<dbReference type="PANTHER" id="PTHR14513">
    <property type="entry name" value="PROTECTION OF TELOMERES 1"/>
    <property type="match status" value="1"/>
</dbReference>
<dbReference type="SUPFAM" id="SSF50249">
    <property type="entry name" value="Nucleic acid-binding proteins"/>
    <property type="match status" value="1"/>
</dbReference>
<evidence type="ECO:0000313" key="6">
    <source>
        <dbReference type="EMBL" id="KGQ05906.1"/>
    </source>
</evidence>
<keyword evidence="3" id="KW-0779">Telomere</keyword>
<sequence length="170" mass="18638">MLPDNLPLRQLRTSLRKTIDVIAVAAATPAAPYRPRNGPRDYMLELLLVDPSSAPSSVHVAHIFRPHQQSLPVVRRGDVVLLRAMTVVSVKSRGFGLRVSDTSAWAVFDEKARAAVGDGSAVLPQIQGPPVDIMEAEAQYAMGLSRWWALLDEPTMSKLERATQKMLLSS</sequence>
<feature type="domain" description="Telomeric single stranded DNA binding POT1/Cdc13" evidence="5">
    <location>
        <begin position="5"/>
        <end position="149"/>
    </location>
</feature>
<dbReference type="Proteomes" id="UP000030106">
    <property type="component" value="Unassembled WGS sequence"/>
</dbReference>
<accession>A0A0A2VDE1</accession>
<dbReference type="HOGENOM" id="CLU_146176_0_0_1"/>
<gene>
    <name evidence="6" type="ORF">BBAD15_g8834</name>
</gene>
<dbReference type="Gene3D" id="2.40.50.140">
    <property type="entry name" value="Nucleic acid-binding proteins"/>
    <property type="match status" value="1"/>
</dbReference>
<dbReference type="InterPro" id="IPR028389">
    <property type="entry name" value="POT1"/>
</dbReference>
<dbReference type="EMBL" id="ANFO01000905">
    <property type="protein sequence ID" value="KGQ05906.1"/>
    <property type="molecule type" value="Genomic_DNA"/>
</dbReference>
<dbReference type="AlphaFoldDB" id="A0A0A2VDE1"/>
<proteinExistence type="predicted"/>
<reference evidence="6 7" key="1">
    <citation type="submission" date="2012-10" db="EMBL/GenBank/DDBJ databases">
        <title>Genome sequencing and analysis of entomopathogenic fungi Beauveria bassiana D1-5.</title>
        <authorList>
            <person name="Li Q."/>
            <person name="Wang L."/>
            <person name="Zhang Z."/>
            <person name="Wang Q."/>
            <person name="Ren J."/>
            <person name="Wang M."/>
            <person name="Xu W."/>
            <person name="Wang J."/>
            <person name="Lu Y."/>
            <person name="Du Q."/>
            <person name="Sun Z."/>
        </authorList>
    </citation>
    <scope>NUCLEOTIDE SEQUENCE [LARGE SCALE GENOMIC DNA]</scope>
    <source>
        <strain evidence="6 7">D1-5</strain>
    </source>
</reference>
<evidence type="ECO:0000256" key="4">
    <source>
        <dbReference type="ARBA" id="ARBA00023125"/>
    </source>
</evidence>
<dbReference type="Pfam" id="PF02765">
    <property type="entry name" value="POT1"/>
    <property type="match status" value="1"/>
</dbReference>
<dbReference type="GO" id="GO:0000783">
    <property type="term" value="C:nuclear telomere cap complex"/>
    <property type="evidence" value="ECO:0007669"/>
    <property type="project" value="TreeGrafter"/>
</dbReference>
<protein>
    <recommendedName>
        <fullName evidence="5">Telomeric single stranded DNA binding POT1/Cdc13 domain-containing protein</fullName>
    </recommendedName>
</protein>
<evidence type="ECO:0000256" key="2">
    <source>
        <dbReference type="ARBA" id="ARBA00022454"/>
    </source>
</evidence>
<dbReference type="GO" id="GO:0098505">
    <property type="term" value="F:G-rich strand telomeric DNA binding"/>
    <property type="evidence" value="ECO:0007669"/>
    <property type="project" value="TreeGrafter"/>
</dbReference>
<dbReference type="GO" id="GO:0010521">
    <property type="term" value="F:telomerase inhibitor activity"/>
    <property type="evidence" value="ECO:0007669"/>
    <property type="project" value="TreeGrafter"/>
</dbReference>
<dbReference type="STRING" id="1245745.A0A0A2VDE1"/>
<keyword evidence="4" id="KW-0238">DNA-binding</keyword>
<dbReference type="PANTHER" id="PTHR14513:SF0">
    <property type="entry name" value="PROTECTION OF TELOMERES PROTEIN 1"/>
    <property type="match status" value="1"/>
</dbReference>
<dbReference type="InterPro" id="IPR012340">
    <property type="entry name" value="NA-bd_OB-fold"/>
</dbReference>
<dbReference type="SMART" id="SM00976">
    <property type="entry name" value="Telo_bind"/>
    <property type="match status" value="1"/>
</dbReference>
<dbReference type="GO" id="GO:0016233">
    <property type="term" value="P:telomere capping"/>
    <property type="evidence" value="ECO:0007669"/>
    <property type="project" value="TreeGrafter"/>
</dbReference>
<evidence type="ECO:0000256" key="1">
    <source>
        <dbReference type="ARBA" id="ARBA00004574"/>
    </source>
</evidence>
<dbReference type="CDD" id="cd04497">
    <property type="entry name" value="hPOT1_OB1_like"/>
    <property type="match status" value="1"/>
</dbReference>
<evidence type="ECO:0000313" key="7">
    <source>
        <dbReference type="Proteomes" id="UP000030106"/>
    </source>
</evidence>
<comment type="subcellular location">
    <subcellularLocation>
        <location evidence="1">Chromosome</location>
        <location evidence="1">Telomere</location>
    </subcellularLocation>
</comment>
<organism evidence="6 7">
    <name type="scientific">Beauveria bassiana D1-5</name>
    <dbReference type="NCBI Taxonomy" id="1245745"/>
    <lineage>
        <taxon>Eukaryota</taxon>
        <taxon>Fungi</taxon>
        <taxon>Dikarya</taxon>
        <taxon>Ascomycota</taxon>
        <taxon>Pezizomycotina</taxon>
        <taxon>Sordariomycetes</taxon>
        <taxon>Hypocreomycetidae</taxon>
        <taxon>Hypocreales</taxon>
        <taxon>Cordycipitaceae</taxon>
        <taxon>Beauveria</taxon>
    </lineage>
</organism>
<comment type="caution">
    <text evidence="6">The sequence shown here is derived from an EMBL/GenBank/DDBJ whole genome shotgun (WGS) entry which is preliminary data.</text>
</comment>